<reference evidence="1" key="1">
    <citation type="submission" date="2022-07" db="EMBL/GenBank/DDBJ databases">
        <title>Phylogenomic reconstructions and comparative analyses of Kickxellomycotina fungi.</title>
        <authorList>
            <person name="Reynolds N.K."/>
            <person name="Stajich J.E."/>
            <person name="Barry K."/>
            <person name="Grigoriev I.V."/>
            <person name="Crous P."/>
            <person name="Smith M.E."/>
        </authorList>
    </citation>
    <scope>NUCLEOTIDE SEQUENCE</scope>
    <source>
        <strain evidence="1">Benny 63K</strain>
    </source>
</reference>
<comment type="caution">
    <text evidence="1">The sequence shown here is derived from an EMBL/GenBank/DDBJ whole genome shotgun (WGS) entry which is preliminary data.</text>
</comment>
<protein>
    <submittedName>
        <fullName evidence="1">Uncharacterized protein</fullName>
    </submittedName>
</protein>
<evidence type="ECO:0000313" key="1">
    <source>
        <dbReference type="EMBL" id="KAJ1895773.1"/>
    </source>
</evidence>
<evidence type="ECO:0000313" key="2">
    <source>
        <dbReference type="Proteomes" id="UP001150581"/>
    </source>
</evidence>
<organism evidence="1 2">
    <name type="scientific">Kickxella alabastrina</name>
    <dbReference type="NCBI Taxonomy" id="61397"/>
    <lineage>
        <taxon>Eukaryota</taxon>
        <taxon>Fungi</taxon>
        <taxon>Fungi incertae sedis</taxon>
        <taxon>Zoopagomycota</taxon>
        <taxon>Kickxellomycotina</taxon>
        <taxon>Kickxellomycetes</taxon>
        <taxon>Kickxellales</taxon>
        <taxon>Kickxellaceae</taxon>
        <taxon>Kickxella</taxon>
    </lineage>
</organism>
<sequence>MELRNRRLSLEELDEQTNSDKQPTSMNSNDSNRSNDDSSNNGDRDGDGDEDEEMEDMGGFLGDFEEICEDEDVERFISQNHTPAVSTRHSPEICDKAESSDEEDIFESIPDQEDVVMESATVEPVAPETIAVEKPSEEQVMVAAAVEPAADVQMTEPAAEPQAIEEVVPEIAEVTDVAEIAKSAKTAWLVSESIKQKYRELEDRFRDQFVPKLGKGQFFDPETYRKYTVIGNVAEASMAAPIVLQPQQQQTQQQPRQQTQQQTQQQSQQQHTQQPQPQHQHQQQKPSSLRSGALVQTDPPVSTRTRSTKASDQDDVVGALLGAMQPASKKPSPHTDALQATQATIPTDMLAAMAALDGPAPADAPTQPAQPKPDPTPHVTAKDLAAHLPRGYAGPFSQLTLAEHQRCQFLGSRGVKALGAREQAEFMRLRGRVEAEQKEFRRLLQEKTTESLRDVSPELLAQCRGWLEKQRREALGAYAPMYMPTRVMAIRPITSGHVPLEYRDTLLQCGVCHGVREVAHGGRVQQQQAGEVAMGGGRPVMTKDPHVRRLAEQARADVALSDSALLALLTLPLAYHRDLLIPLEVAMVGDRRLAVVDRPLVPGRAWTPRKLRQMYCDAAVRSQMLDRTQTLALGRGSGGGTEPGPGPGPGPGLDTVGAAANASYTVWAFGATRLLVRCGIDGFSQGESGGEGQGEGGSGETRVTVTLGTKLEHHVPATNPEAGLAAGGSGMALEEVTETERLSWWLSAWLRGSPSQLWVTHLDRASQAVRTSKVTAADMFPADAPQPSMHALRNVLAEIQRLPVGRYVLEHVRGAWDATILRAVDRATSGATATATATAATAAAVGAGALGVRPSGAVMDLAKELELEVEVELGAAGFALGEVANDYVPPIWLGAPPMPPWTYPPPEVLALQKQKQKQNGAGAGAGAGTATGTGAGPKKGKKANKRKRARHN</sequence>
<proteinExistence type="predicted"/>
<accession>A0ACC1ILR3</accession>
<name>A0ACC1ILR3_9FUNG</name>
<dbReference type="Proteomes" id="UP001150581">
    <property type="component" value="Unassembled WGS sequence"/>
</dbReference>
<gene>
    <name evidence="1" type="ORF">LPJ66_004383</name>
</gene>
<dbReference type="EMBL" id="JANBPG010000526">
    <property type="protein sequence ID" value="KAJ1895773.1"/>
    <property type="molecule type" value="Genomic_DNA"/>
</dbReference>
<keyword evidence="2" id="KW-1185">Reference proteome</keyword>